<evidence type="ECO:0000256" key="1">
    <source>
        <dbReference type="SAM" id="SignalP"/>
    </source>
</evidence>
<dbReference type="PANTHER" id="PTHR24260">
    <property type="match status" value="1"/>
</dbReference>
<dbReference type="EMBL" id="CP029194">
    <property type="protein sequence ID" value="QES18931.1"/>
    <property type="molecule type" value="Genomic_DNA"/>
</dbReference>
<dbReference type="RefSeq" id="WP_150264739.1">
    <property type="nucleotide sequence ID" value="NZ_CP029194.1"/>
</dbReference>
<dbReference type="AlphaFoldDB" id="A0A5P2AQ02"/>
<evidence type="ECO:0000259" key="2">
    <source>
        <dbReference type="PROSITE" id="PS50240"/>
    </source>
</evidence>
<dbReference type="Gene3D" id="2.40.10.10">
    <property type="entry name" value="Trypsin-like serine proteases"/>
    <property type="match status" value="1"/>
</dbReference>
<dbReference type="InterPro" id="IPR058502">
    <property type="entry name" value="PLL-like_beta-prop"/>
</dbReference>
<protein>
    <recommendedName>
        <fullName evidence="2">Peptidase S1 domain-containing protein</fullName>
    </recommendedName>
</protein>
<dbReference type="GO" id="GO:0006508">
    <property type="term" value="P:proteolysis"/>
    <property type="evidence" value="ECO:0007669"/>
    <property type="project" value="InterPro"/>
</dbReference>
<dbReference type="Pfam" id="PF26607">
    <property type="entry name" value="DUF8189"/>
    <property type="match status" value="1"/>
</dbReference>
<feature type="signal peptide" evidence="1">
    <location>
        <begin position="1"/>
        <end position="22"/>
    </location>
</feature>
<name>A0A5P2AQ02_STRVZ</name>
<dbReference type="InterPro" id="IPR043504">
    <property type="entry name" value="Peptidase_S1_PA_chymotrypsin"/>
</dbReference>
<dbReference type="Pfam" id="PF00089">
    <property type="entry name" value="Trypsin"/>
    <property type="match status" value="1"/>
</dbReference>
<organism evidence="3 4">
    <name type="scientific">Streptomyces venezuelae</name>
    <dbReference type="NCBI Taxonomy" id="54571"/>
    <lineage>
        <taxon>Bacteria</taxon>
        <taxon>Bacillati</taxon>
        <taxon>Actinomycetota</taxon>
        <taxon>Actinomycetes</taxon>
        <taxon>Kitasatosporales</taxon>
        <taxon>Streptomycetaceae</taxon>
        <taxon>Streptomyces</taxon>
    </lineage>
</organism>
<evidence type="ECO:0000313" key="4">
    <source>
        <dbReference type="Proteomes" id="UP000324106"/>
    </source>
</evidence>
<dbReference type="OrthoDB" id="9815928at2"/>
<dbReference type="GO" id="GO:0004252">
    <property type="term" value="F:serine-type endopeptidase activity"/>
    <property type="evidence" value="ECO:0007669"/>
    <property type="project" value="InterPro"/>
</dbReference>
<dbReference type="SUPFAM" id="SSF89372">
    <property type="entry name" value="Fucose-specific lectin"/>
    <property type="match status" value="1"/>
</dbReference>
<keyword evidence="1" id="KW-0732">Signal</keyword>
<evidence type="ECO:0000313" key="3">
    <source>
        <dbReference type="EMBL" id="QES18931.1"/>
    </source>
</evidence>
<accession>A0A5P2AQ02</accession>
<dbReference type="PANTHER" id="PTHR24260:SF136">
    <property type="entry name" value="GH08193P-RELATED"/>
    <property type="match status" value="1"/>
</dbReference>
<dbReference type="SMART" id="SM00020">
    <property type="entry name" value="Tryp_SPc"/>
    <property type="match status" value="1"/>
</dbReference>
<dbReference type="InterPro" id="IPR051333">
    <property type="entry name" value="CLIP_Serine_Protease"/>
</dbReference>
<dbReference type="SUPFAM" id="SSF50494">
    <property type="entry name" value="Trypsin-like serine proteases"/>
    <property type="match status" value="1"/>
</dbReference>
<dbReference type="PRINTS" id="PR00722">
    <property type="entry name" value="CHYMOTRYPSIN"/>
</dbReference>
<dbReference type="Proteomes" id="UP000324106">
    <property type="component" value="Chromosome"/>
</dbReference>
<sequence>MSALRPGTARISGLLVTTTAVAAGLVPAAHAVSGPEAAAGQHTSVVKLNIGDEATGRGCTGSLVDSSWVLTAASCFAATPGTPLPAGAPALKSTVTLGDGKRIEVDALVPRDDRDVVLARLKTPATGPAGITTAGAAPAADADLTAVGLGRTKTEWAPGKAHTGAFTLSASDATTLTIAGKGTDAVCKGDTGGPLLNAAGELVGVNSRSWQGGCLGSDPAETRTGAIAARTDGLREWIDGVRATTPGWQTKALVQAGTGLYQAVRLSDGSWTGYTDLQGKVGDLGGIRSTAAAGINGDTHVLAISTSGGLFHTVRKPDGTWSAFGNVFAAANTLGNLTQVSAVSIGHDLHVVAVADGKAFHTVRNGAGSWTPFRQINGSLTGVTAAATASVRGELQVGIVSGGKPYHTIRQTTGTWLGWGDVAQAVGATGPVTSLGMAGTGDETHLVITTDNGTRQYHTIRNFNGTWAGWGDLKGVLGTVTTKAVSAAAVNGELQLAVTTTDGKLLHTTRHTDRTWTTPAPAPLAGIPAAPGNLAITATYTG</sequence>
<reference evidence="3 4" key="1">
    <citation type="submission" date="2018-05" db="EMBL/GenBank/DDBJ databases">
        <title>Streptomyces venezuelae.</title>
        <authorList>
            <person name="Kim W."/>
            <person name="Lee N."/>
            <person name="Cho B.-K."/>
        </authorList>
    </citation>
    <scope>NUCLEOTIDE SEQUENCE [LARGE SCALE GENOMIC DNA]</scope>
    <source>
        <strain evidence="3 4">ATCC 15068</strain>
    </source>
</reference>
<dbReference type="InterPro" id="IPR001314">
    <property type="entry name" value="Peptidase_S1A"/>
</dbReference>
<dbReference type="PROSITE" id="PS50240">
    <property type="entry name" value="TRYPSIN_DOM"/>
    <property type="match status" value="1"/>
</dbReference>
<dbReference type="InterPro" id="IPR001254">
    <property type="entry name" value="Trypsin_dom"/>
</dbReference>
<dbReference type="InterPro" id="IPR009003">
    <property type="entry name" value="Peptidase_S1_PA"/>
</dbReference>
<feature type="domain" description="Peptidase S1" evidence="2">
    <location>
        <begin position="31"/>
        <end position="243"/>
    </location>
</feature>
<feature type="chain" id="PRO_5024913305" description="Peptidase S1 domain-containing protein" evidence="1">
    <location>
        <begin position="23"/>
        <end position="542"/>
    </location>
</feature>
<proteinExistence type="predicted"/>
<gene>
    <name evidence="3" type="ORF">DEJ46_07395</name>
</gene>